<comment type="pathway">
    <text evidence="1">Amino-acid biosynthesis; L-asparagine biosynthesis; L-asparagine from L-aspartate (L-Gln route): step 1/1.</text>
</comment>
<feature type="domain" description="Glutamine amidotransferase type-2" evidence="4">
    <location>
        <begin position="78"/>
        <end position="132"/>
    </location>
</feature>
<dbReference type="EC" id="6.3.5.4" evidence="2"/>
<dbReference type="SUPFAM" id="SSF52402">
    <property type="entry name" value="Adenine nucleotide alpha hydrolases-like"/>
    <property type="match status" value="1"/>
</dbReference>
<reference evidence="5 6" key="1">
    <citation type="submission" date="2013-03" db="EMBL/GenBank/DDBJ databases">
        <title>Salinisphaera dokdonensis CL-ES53 Genome Sequencing.</title>
        <authorList>
            <person name="Li C."/>
            <person name="Lai Q."/>
            <person name="Shao Z."/>
        </authorList>
    </citation>
    <scope>NUCLEOTIDE SEQUENCE [LARGE SCALE GENOMIC DNA]</scope>
    <source>
        <strain evidence="5 6">CL-ES53</strain>
    </source>
</reference>
<proteinExistence type="predicted"/>
<dbReference type="InterPro" id="IPR017932">
    <property type="entry name" value="GATase_2_dom"/>
</dbReference>
<dbReference type="PANTHER" id="PTHR43284:SF1">
    <property type="entry name" value="ASPARAGINE SYNTHETASE"/>
    <property type="match status" value="1"/>
</dbReference>
<dbReference type="Pfam" id="PF13537">
    <property type="entry name" value="GATase_7"/>
    <property type="match status" value="1"/>
</dbReference>
<protein>
    <recommendedName>
        <fullName evidence="2">asparagine synthase (glutamine-hydrolyzing)</fullName>
        <ecNumber evidence="2">6.3.5.4</ecNumber>
    </recommendedName>
</protein>
<evidence type="ECO:0000256" key="3">
    <source>
        <dbReference type="ARBA" id="ARBA00048741"/>
    </source>
</evidence>
<dbReference type="RefSeq" id="WP_353113102.1">
    <property type="nucleotide sequence ID" value="NZ_APND01000005.1"/>
</dbReference>
<evidence type="ECO:0000256" key="2">
    <source>
        <dbReference type="ARBA" id="ARBA00012737"/>
    </source>
</evidence>
<comment type="catalytic activity">
    <reaction evidence="3">
        <text>L-aspartate + L-glutamine + ATP + H2O = L-asparagine + L-glutamate + AMP + diphosphate + H(+)</text>
        <dbReference type="Rhea" id="RHEA:12228"/>
        <dbReference type="ChEBI" id="CHEBI:15377"/>
        <dbReference type="ChEBI" id="CHEBI:15378"/>
        <dbReference type="ChEBI" id="CHEBI:29985"/>
        <dbReference type="ChEBI" id="CHEBI:29991"/>
        <dbReference type="ChEBI" id="CHEBI:30616"/>
        <dbReference type="ChEBI" id="CHEBI:33019"/>
        <dbReference type="ChEBI" id="CHEBI:58048"/>
        <dbReference type="ChEBI" id="CHEBI:58359"/>
        <dbReference type="ChEBI" id="CHEBI:456215"/>
        <dbReference type="EC" id="6.3.5.4"/>
    </reaction>
</comment>
<organism evidence="5 6">
    <name type="scientific">Salinisphaera dokdonensis CL-ES53</name>
    <dbReference type="NCBI Taxonomy" id="1304272"/>
    <lineage>
        <taxon>Bacteria</taxon>
        <taxon>Pseudomonadati</taxon>
        <taxon>Pseudomonadota</taxon>
        <taxon>Gammaproteobacteria</taxon>
        <taxon>Salinisphaerales</taxon>
        <taxon>Salinisphaeraceae</taxon>
        <taxon>Salinisphaera</taxon>
    </lineage>
</organism>
<evidence type="ECO:0000313" key="6">
    <source>
        <dbReference type="Proteomes" id="UP001460888"/>
    </source>
</evidence>
<sequence length="565" mass="62561">MRVKKLAVRLAGGAVKDVEKMLCRQNLTSMPAATRVVDDGFIGCLGAASLPDTGNLLLFSGVPINAPDDRQFTDASAAQRLFPQCDGAFAGIFWDAQNRVLVVATDCLGMQPLYMRHDETGLTLVSETKALEGEPDLAAWGAFISMGHPIGDRSLMHGVTRVPAASLLTYDCRRRELRIECHWHWPEPSDAWREYDFVGALESEVRAYGKVGPPGTLLLSGGFDSRLLLFLLKRAGVPVTALAVAHEDEHGDIDGRLAERVARQAGVALRKVRPAANFFSSAAYLDYLAASDVGFPSLDLFIAKVGAQAEPGAVWDGLAPGFWFMPLHQPEGGFHAYRQQEIQGPDSANWRAAAQLFKSEVVRAMRRGFEEDLESQFDRLTRDGYGLARFVIENRSRNRPAMNPLKVYANHALSYTPGLSREFIDHAALIPIEAKRNAAFYYDLFSRLDRRGLRLPFLSGGLLLKAPGFNPAFHGQRARIAWTRARERYPSLFGAVAGALQYRSPPHSRFLSEALVAKDDAWLDSGCLGALQSESKRASRPWKLLFHWKAWRALHGDGLSRVFDR</sequence>
<dbReference type="Proteomes" id="UP001460888">
    <property type="component" value="Unassembled WGS sequence"/>
</dbReference>
<comment type="caution">
    <text evidence="5">The sequence shown here is derived from an EMBL/GenBank/DDBJ whole genome shotgun (WGS) entry which is preliminary data.</text>
</comment>
<evidence type="ECO:0000259" key="4">
    <source>
        <dbReference type="Pfam" id="PF13537"/>
    </source>
</evidence>
<dbReference type="InterPro" id="IPR051786">
    <property type="entry name" value="ASN_synthetase/amidase"/>
</dbReference>
<dbReference type="PANTHER" id="PTHR43284">
    <property type="entry name" value="ASPARAGINE SYNTHETASE (GLUTAMINE-HYDROLYZING)"/>
    <property type="match status" value="1"/>
</dbReference>
<evidence type="ECO:0000313" key="5">
    <source>
        <dbReference type="EMBL" id="MES1930677.1"/>
    </source>
</evidence>
<dbReference type="SUPFAM" id="SSF56235">
    <property type="entry name" value="N-terminal nucleophile aminohydrolases (Ntn hydrolases)"/>
    <property type="match status" value="1"/>
</dbReference>
<keyword evidence="6" id="KW-1185">Reference proteome</keyword>
<gene>
    <name evidence="5" type="ORF">SADO_15554</name>
</gene>
<dbReference type="InterPro" id="IPR029055">
    <property type="entry name" value="Ntn_hydrolases_N"/>
</dbReference>
<dbReference type="InterPro" id="IPR014729">
    <property type="entry name" value="Rossmann-like_a/b/a_fold"/>
</dbReference>
<name>A0ABV2B482_9GAMM</name>
<dbReference type="Gene3D" id="3.40.50.620">
    <property type="entry name" value="HUPs"/>
    <property type="match status" value="1"/>
</dbReference>
<evidence type="ECO:0000256" key="1">
    <source>
        <dbReference type="ARBA" id="ARBA00005187"/>
    </source>
</evidence>
<dbReference type="EMBL" id="APND01000005">
    <property type="protein sequence ID" value="MES1930677.1"/>
    <property type="molecule type" value="Genomic_DNA"/>
</dbReference>
<accession>A0ABV2B482</accession>
<dbReference type="Gene3D" id="3.60.20.10">
    <property type="entry name" value="Glutamine Phosphoribosylpyrophosphate, subunit 1, domain 1"/>
    <property type="match status" value="1"/>
</dbReference>